<evidence type="ECO:0000256" key="1">
    <source>
        <dbReference type="SAM" id="Phobius"/>
    </source>
</evidence>
<name>A0A9D2KM49_9FIRM</name>
<dbReference type="InterPro" id="IPR032531">
    <property type="entry name" value="DUF4956"/>
</dbReference>
<evidence type="ECO:0000313" key="3">
    <source>
        <dbReference type="Proteomes" id="UP000823900"/>
    </source>
</evidence>
<keyword evidence="1" id="KW-1133">Transmembrane helix</keyword>
<comment type="caution">
    <text evidence="2">The sequence shown here is derived from an EMBL/GenBank/DDBJ whole genome shotgun (WGS) entry which is preliminary data.</text>
</comment>
<dbReference type="Proteomes" id="UP000823900">
    <property type="component" value="Unassembled WGS sequence"/>
</dbReference>
<feature type="transmembrane region" description="Helical" evidence="1">
    <location>
        <begin position="56"/>
        <end position="78"/>
    </location>
</feature>
<evidence type="ECO:0000313" key="2">
    <source>
        <dbReference type="EMBL" id="HJA70223.1"/>
    </source>
</evidence>
<organism evidence="2 3">
    <name type="scientific">Candidatus Lachnoclostridium stercoravium</name>
    <dbReference type="NCBI Taxonomy" id="2838633"/>
    <lineage>
        <taxon>Bacteria</taxon>
        <taxon>Bacillati</taxon>
        <taxon>Bacillota</taxon>
        <taxon>Clostridia</taxon>
        <taxon>Lachnospirales</taxon>
        <taxon>Lachnospiraceae</taxon>
    </lineage>
</organism>
<feature type="transmembrane region" description="Helical" evidence="1">
    <location>
        <begin position="110"/>
        <end position="143"/>
    </location>
</feature>
<proteinExistence type="predicted"/>
<feature type="transmembrane region" description="Helical" evidence="1">
    <location>
        <begin position="26"/>
        <end position="49"/>
    </location>
</feature>
<feature type="transmembrane region" description="Helical" evidence="1">
    <location>
        <begin position="84"/>
        <end position="103"/>
    </location>
</feature>
<sequence>MTRRIQMPFDFQDVFKSSFLENAVSISAFDMALALALSFAIGLFIFFIYKKCYAGILYSASFGITLVALCMITALLILAVTSNVVLSLGMVGALSIVRFRAAIKDPSDIVFLFWSIAAGIVLAAGFIPLAVFGSLFIGVILIIFSGHKGFESPYILVLHCRDQETERQAHAFLSGQVRKLSLKSKSVSAGCIELNYEIRLKDPDTDFINQLANMNGVSHTVMVSYNGDYMS</sequence>
<dbReference type="Pfam" id="PF16316">
    <property type="entry name" value="DUF4956"/>
    <property type="match status" value="1"/>
</dbReference>
<dbReference type="AlphaFoldDB" id="A0A9D2KM49"/>
<reference evidence="2" key="1">
    <citation type="journal article" date="2021" name="PeerJ">
        <title>Extensive microbial diversity within the chicken gut microbiome revealed by metagenomics and culture.</title>
        <authorList>
            <person name="Gilroy R."/>
            <person name="Ravi A."/>
            <person name="Getino M."/>
            <person name="Pursley I."/>
            <person name="Horton D.L."/>
            <person name="Alikhan N.F."/>
            <person name="Baker D."/>
            <person name="Gharbi K."/>
            <person name="Hall N."/>
            <person name="Watson M."/>
            <person name="Adriaenssens E.M."/>
            <person name="Foster-Nyarko E."/>
            <person name="Jarju S."/>
            <person name="Secka A."/>
            <person name="Antonio M."/>
            <person name="Oren A."/>
            <person name="Chaudhuri R.R."/>
            <person name="La Ragione R."/>
            <person name="Hildebrand F."/>
            <person name="Pallen M.J."/>
        </authorList>
    </citation>
    <scope>NUCLEOTIDE SEQUENCE</scope>
    <source>
        <strain evidence="2">CHK178-16964</strain>
    </source>
</reference>
<keyword evidence="1" id="KW-0472">Membrane</keyword>
<accession>A0A9D2KM49</accession>
<protein>
    <submittedName>
        <fullName evidence="2">DUF4956 domain-containing protein</fullName>
    </submittedName>
</protein>
<keyword evidence="1" id="KW-0812">Transmembrane</keyword>
<reference evidence="2" key="2">
    <citation type="submission" date="2021-04" db="EMBL/GenBank/DDBJ databases">
        <authorList>
            <person name="Gilroy R."/>
        </authorList>
    </citation>
    <scope>NUCLEOTIDE SEQUENCE</scope>
    <source>
        <strain evidence="2">CHK178-16964</strain>
    </source>
</reference>
<dbReference type="EMBL" id="DWZA01000012">
    <property type="protein sequence ID" value="HJA70223.1"/>
    <property type="molecule type" value="Genomic_DNA"/>
</dbReference>
<gene>
    <name evidence="2" type="ORF">IAA07_01425</name>
</gene>